<feature type="transmembrane region" description="Helical" evidence="2">
    <location>
        <begin position="238"/>
        <end position="261"/>
    </location>
</feature>
<name>C8NE67_9LACT</name>
<keyword evidence="2" id="KW-0472">Membrane</keyword>
<keyword evidence="2" id="KW-0812">Transmembrane</keyword>
<evidence type="ECO:0000313" key="3">
    <source>
        <dbReference type="EMBL" id="EEW37968.1"/>
    </source>
</evidence>
<accession>C8NE67</accession>
<dbReference type="EMBL" id="ACKZ01000008">
    <property type="protein sequence ID" value="EEW37968.1"/>
    <property type="molecule type" value="Genomic_DNA"/>
</dbReference>
<dbReference type="Proteomes" id="UP000005926">
    <property type="component" value="Unassembled WGS sequence"/>
</dbReference>
<keyword evidence="2" id="KW-1133">Transmembrane helix</keyword>
<feature type="region of interest" description="Disordered" evidence="1">
    <location>
        <begin position="51"/>
        <end position="79"/>
    </location>
</feature>
<sequence>MERGNFMKQCPFCHEMIDEKETLCPYCGTVQDELSAPTAIEPNDGVQTDLLDENNEPTASFTTKVETKIPEEDNRSSQENRVKNNRFAYAGAWNKFKRFFTFFGERLLHPTNQYSRKRQYSRTYGYALIILATVMSAFITTHVIHTLFTQYQLFADISILPSLTSTPNYIWMFVRFLVFYLFFYLGFPTISYGLKHVFQKRQHVFNYWLTQYEGMNVLAILLLAIATVMTFISPVWFFVGILIVFFAHILLYIVTLASSIFKSATESSIDPVYLSLIGLVVQLIITISLLLILF</sequence>
<gene>
    <name evidence="3" type="ORF">HMPREF0444_0212</name>
</gene>
<dbReference type="AlphaFoldDB" id="C8NE67"/>
<proteinExistence type="predicted"/>
<feature type="transmembrane region" description="Helical" evidence="2">
    <location>
        <begin position="273"/>
        <end position="293"/>
    </location>
</feature>
<reference evidence="3 4" key="1">
    <citation type="submission" date="2009-08" db="EMBL/GenBank/DDBJ databases">
        <authorList>
            <person name="Muzny D."/>
            <person name="Qin X."/>
            <person name="Deng J."/>
            <person name="Jiang H."/>
            <person name="Liu Y."/>
            <person name="Qu J."/>
            <person name="Song X.-Z."/>
            <person name="Zhang L."/>
            <person name="Thornton R."/>
            <person name="Coyle M."/>
            <person name="Francisco L."/>
            <person name="Jackson L."/>
            <person name="Javaid M."/>
            <person name="Korchina V."/>
            <person name="Kovar C."/>
            <person name="Mata R."/>
            <person name="Mathew T."/>
            <person name="Ngo R."/>
            <person name="Nguyen L."/>
            <person name="Nguyen N."/>
            <person name="Okwuonu G."/>
            <person name="Ongeri F."/>
            <person name="Pham C."/>
            <person name="Simmons D."/>
            <person name="Wilczek-Boney K."/>
            <person name="Hale W."/>
            <person name="Jakkamsetti A."/>
            <person name="Pham P."/>
            <person name="Ruth R."/>
            <person name="San Lucas F."/>
            <person name="Warren J."/>
            <person name="Zhang J."/>
            <person name="Zhao Z."/>
            <person name="Zhou C."/>
            <person name="Zhu D."/>
            <person name="Lee S."/>
            <person name="Bess C."/>
            <person name="Blankenburg K."/>
            <person name="Forbes L."/>
            <person name="Fu Q."/>
            <person name="Gubbala S."/>
            <person name="Hirani K."/>
            <person name="Jayaseelan J.C."/>
            <person name="Lara F."/>
            <person name="Munidasa M."/>
            <person name="Palculict T."/>
            <person name="Patil S."/>
            <person name="Pu L.-L."/>
            <person name="Saada N."/>
            <person name="Tang L."/>
            <person name="Weissenberger G."/>
            <person name="Zhu Y."/>
            <person name="Hemphill L."/>
            <person name="Shang Y."/>
            <person name="Youmans B."/>
            <person name="Ayvaz T."/>
            <person name="Ross M."/>
            <person name="Santibanez J."/>
            <person name="Aqrawi P."/>
            <person name="Gross S."/>
            <person name="Joshi V."/>
            <person name="Fowler G."/>
            <person name="Nazareth L."/>
            <person name="Reid J."/>
            <person name="Worley K."/>
            <person name="Petrosino J."/>
            <person name="Highlander S."/>
            <person name="Gibbs R."/>
        </authorList>
    </citation>
    <scope>NUCLEOTIDE SEQUENCE [LARGE SCALE GENOMIC DNA]</scope>
    <source>
        <strain evidence="3 4">ATCC 49175</strain>
    </source>
</reference>
<evidence type="ECO:0000256" key="2">
    <source>
        <dbReference type="SAM" id="Phobius"/>
    </source>
</evidence>
<dbReference type="eggNOG" id="ENOG5031U0M">
    <property type="taxonomic scope" value="Bacteria"/>
</dbReference>
<keyword evidence="4" id="KW-1185">Reference proteome</keyword>
<evidence type="ECO:0000256" key="1">
    <source>
        <dbReference type="SAM" id="MobiDB-lite"/>
    </source>
</evidence>
<feature type="transmembrane region" description="Helical" evidence="2">
    <location>
        <begin position="215"/>
        <end position="232"/>
    </location>
</feature>
<comment type="caution">
    <text evidence="3">The sequence shown here is derived from an EMBL/GenBank/DDBJ whole genome shotgun (WGS) entry which is preliminary data.</text>
</comment>
<feature type="compositionally biased region" description="Basic and acidic residues" evidence="1">
    <location>
        <begin position="65"/>
        <end position="79"/>
    </location>
</feature>
<evidence type="ECO:0000313" key="4">
    <source>
        <dbReference type="Proteomes" id="UP000005926"/>
    </source>
</evidence>
<organism evidence="3 4">
    <name type="scientific">Granulicatella adiacens ATCC 49175</name>
    <dbReference type="NCBI Taxonomy" id="638301"/>
    <lineage>
        <taxon>Bacteria</taxon>
        <taxon>Bacillati</taxon>
        <taxon>Bacillota</taxon>
        <taxon>Bacilli</taxon>
        <taxon>Lactobacillales</taxon>
        <taxon>Carnobacteriaceae</taxon>
        <taxon>Granulicatella</taxon>
    </lineage>
</organism>
<feature type="transmembrane region" description="Helical" evidence="2">
    <location>
        <begin position="124"/>
        <end position="148"/>
    </location>
</feature>
<dbReference type="HOGENOM" id="CLU_1011076_0_0_9"/>
<feature type="transmembrane region" description="Helical" evidence="2">
    <location>
        <begin position="168"/>
        <end position="194"/>
    </location>
</feature>
<protein>
    <recommendedName>
        <fullName evidence="5">Zinc-ribbon domain-containing protein</fullName>
    </recommendedName>
</protein>
<evidence type="ECO:0008006" key="5">
    <source>
        <dbReference type="Google" id="ProtNLM"/>
    </source>
</evidence>